<protein>
    <submittedName>
        <fullName evidence="1">DUF1850 domain-containing protein</fullName>
    </submittedName>
</protein>
<dbReference type="InterPro" id="IPR015001">
    <property type="entry name" value="DUF1850"/>
</dbReference>
<name>A0AB35C1M2_9GAMM</name>
<reference evidence="1" key="1">
    <citation type="submission" date="2021-03" db="EMBL/GenBank/DDBJ databases">
        <title>Identification and antibiotic profiling of Wohlfahrtiimonas chitiniclastica, an underestimated human pathogen.</title>
        <authorList>
            <person name="Kopf A."/>
            <person name="Bunk B."/>
            <person name="Coldewey S."/>
            <person name="Gunzer F."/>
            <person name="Riedel T."/>
            <person name="Schroettner P."/>
        </authorList>
    </citation>
    <scope>NUCLEOTIDE SEQUENCE</scope>
    <source>
        <strain evidence="1">DSM 100917</strain>
    </source>
</reference>
<evidence type="ECO:0000313" key="2">
    <source>
        <dbReference type="Proteomes" id="UP000680020"/>
    </source>
</evidence>
<evidence type="ECO:0000313" key="1">
    <source>
        <dbReference type="EMBL" id="MBS7825306.1"/>
    </source>
</evidence>
<comment type="caution">
    <text evidence="1">The sequence shown here is derived from an EMBL/GenBank/DDBJ whole genome shotgun (WGS) entry which is preliminary data.</text>
</comment>
<dbReference type="RefSeq" id="WP_213403151.1">
    <property type="nucleotide sequence ID" value="NZ_JAGIBY010000011.1"/>
</dbReference>
<gene>
    <name evidence="1" type="ORF">J7561_08845</name>
</gene>
<proteinExistence type="predicted"/>
<sequence length="167" mass="19233">MMSKLKNSKAMMMGFAAVLLSLSFYPFFTRVMISSGDVHCQLPEQSFTLSWIHSVERALWRESYQVKNGALHLYRSQFKTFGAGTPYNEASTLSDGFVETAPNLQLPVLYWMISRNVASTIEVNHQVWPIHQDFDDYTEITLTTTQHNIWTLLKENSCHDLFSISNR</sequence>
<accession>A0AB35C1M2</accession>
<dbReference type="Pfam" id="PF08905">
    <property type="entry name" value="DUF1850"/>
    <property type="match status" value="1"/>
</dbReference>
<organism evidence="1 2">
    <name type="scientific">Wohlfahrtiimonas chitiniclastica</name>
    <dbReference type="NCBI Taxonomy" id="400946"/>
    <lineage>
        <taxon>Bacteria</taxon>
        <taxon>Pseudomonadati</taxon>
        <taxon>Pseudomonadota</taxon>
        <taxon>Gammaproteobacteria</taxon>
        <taxon>Cardiobacteriales</taxon>
        <taxon>Ignatzschineriaceae</taxon>
        <taxon>Wohlfahrtiimonas</taxon>
    </lineage>
</organism>
<dbReference type="AlphaFoldDB" id="A0AB35C1M2"/>
<dbReference type="Proteomes" id="UP000680020">
    <property type="component" value="Unassembled WGS sequence"/>
</dbReference>
<dbReference type="EMBL" id="JAGIBU010000010">
    <property type="protein sequence ID" value="MBS7825306.1"/>
    <property type="molecule type" value="Genomic_DNA"/>
</dbReference>